<keyword evidence="4" id="KW-1185">Reference proteome</keyword>
<keyword evidence="1 3" id="KW-0418">Kinase</keyword>
<comment type="function">
    <text evidence="1">Phosphorylates (R)-pantoate to form (R)-4-phosphopantoate in the CoA biosynthesis pathway.</text>
</comment>
<proteinExistence type="inferred from homology"/>
<dbReference type="AlphaFoldDB" id="H2C2Z5"/>
<dbReference type="InterPro" id="IPR012043">
    <property type="entry name" value="PoK"/>
</dbReference>
<comment type="similarity">
    <text evidence="1">Belongs to the GHMP kinase family. PoK subfamily.</text>
</comment>
<dbReference type="GO" id="GO:0005524">
    <property type="term" value="F:ATP binding"/>
    <property type="evidence" value="ECO:0007669"/>
    <property type="project" value="UniProtKB-KW"/>
</dbReference>
<dbReference type="PANTHER" id="PTHR42282:SF1">
    <property type="entry name" value="PANTOATE KINASE"/>
    <property type="match status" value="1"/>
</dbReference>
<keyword evidence="1" id="KW-0067">ATP-binding</keyword>
<sequence length="246" mass="27031">MVDVVIPLSVSGVWYPVPHQEPSKAGSLGIALVLEPYSHARVSEGEGVYINGAKVNFENLKYLEMKLGKVRVDMTSAVPLGYGYGMSASVSLAYSLGVAEIRGIPEEVAVRLAHESEVISGNGLGDVISQYYGHGIVCRMRPGLPPLGEVKVFESEGIVYSKPLAPLPTSRIVRRLDLALKLMEEFMRDPSLSSFFTISKRFAEALGFQSPYPCSFRKKGVILKLNEPESDSWIKHRIARRGAYVE</sequence>
<gene>
    <name evidence="3" type="ORF">MetMK1DRAFT_00011190</name>
</gene>
<dbReference type="eggNOG" id="arCOG04263">
    <property type="taxonomic scope" value="Archaea"/>
</dbReference>
<dbReference type="Gene3D" id="3.30.230.10">
    <property type="match status" value="1"/>
</dbReference>
<reference evidence="3 4" key="1">
    <citation type="submission" date="2012-01" db="EMBL/GenBank/DDBJ databases">
        <title>Improved High-Quality Draft sequence of Metallosphaera yellowstonensis MK1.</title>
        <authorList>
            <consortium name="US DOE Joint Genome Institute"/>
            <person name="Lucas S."/>
            <person name="Han J."/>
            <person name="Cheng J.-F."/>
            <person name="Goodwin L."/>
            <person name="Pitluck S."/>
            <person name="Peters L."/>
            <person name="Teshima H."/>
            <person name="Detter J.C."/>
            <person name="Han C."/>
            <person name="Tapia R."/>
            <person name="Land M."/>
            <person name="Hauser L."/>
            <person name="Kyrpides N."/>
            <person name="Kozubal M."/>
            <person name="Macur R.E."/>
            <person name="Jay Z."/>
            <person name="Inskeep W."/>
            <person name="Woyke T."/>
        </authorList>
    </citation>
    <scope>NUCLEOTIDE SEQUENCE [LARGE SCALE GENOMIC DNA]</scope>
    <source>
        <strain evidence="3 4">MK1</strain>
    </source>
</reference>
<evidence type="ECO:0000259" key="2">
    <source>
        <dbReference type="Pfam" id="PF00288"/>
    </source>
</evidence>
<dbReference type="HOGENOM" id="CLU_081191_1_0_2"/>
<dbReference type="GO" id="GO:0015937">
    <property type="term" value="P:coenzyme A biosynthetic process"/>
    <property type="evidence" value="ECO:0007669"/>
    <property type="project" value="UniProtKB-UniRule"/>
</dbReference>
<comment type="pathway">
    <text evidence="1">Cofactor biosynthesis; coenzyme A biosynthesis.</text>
</comment>
<evidence type="ECO:0000313" key="4">
    <source>
        <dbReference type="Proteomes" id="UP000003980"/>
    </source>
</evidence>
<dbReference type="RefSeq" id="WP_009071392.1">
    <property type="nucleotide sequence ID" value="NZ_JH597761.1"/>
</dbReference>
<dbReference type="SUPFAM" id="SSF54211">
    <property type="entry name" value="Ribosomal protein S5 domain 2-like"/>
    <property type="match status" value="1"/>
</dbReference>
<dbReference type="OrthoDB" id="85822at2157"/>
<organism evidence="3 4">
    <name type="scientific">Metallosphaera yellowstonensis MK1</name>
    <dbReference type="NCBI Taxonomy" id="671065"/>
    <lineage>
        <taxon>Archaea</taxon>
        <taxon>Thermoproteota</taxon>
        <taxon>Thermoprotei</taxon>
        <taxon>Sulfolobales</taxon>
        <taxon>Sulfolobaceae</taxon>
        <taxon>Metallosphaera</taxon>
    </lineage>
</organism>
<evidence type="ECO:0000313" key="3">
    <source>
        <dbReference type="EMBL" id="EHP70616.1"/>
    </source>
</evidence>
<keyword evidence="1" id="KW-0547">Nucleotide-binding</keyword>
<dbReference type="Proteomes" id="UP000003980">
    <property type="component" value="Unassembled WGS sequence"/>
</dbReference>
<dbReference type="Pfam" id="PF00288">
    <property type="entry name" value="GHMP_kinases_N"/>
    <property type="match status" value="1"/>
</dbReference>
<dbReference type="InterPro" id="IPR020568">
    <property type="entry name" value="Ribosomal_Su5_D2-typ_SF"/>
</dbReference>
<dbReference type="InterPro" id="IPR006204">
    <property type="entry name" value="GHMP_kinase_N_dom"/>
</dbReference>
<keyword evidence="1" id="KW-0173">Coenzyme A biosynthesis</keyword>
<protein>
    <recommendedName>
        <fullName evidence="1">Pantoate kinase</fullName>
        <shortName evidence="1">PoK</shortName>
        <ecNumber evidence="1">2.7.1.169</ecNumber>
    </recommendedName>
</protein>
<dbReference type="STRING" id="671065.MetMK1DRAFT_00011190"/>
<name>H2C2Z5_9CREN</name>
<dbReference type="PANTHER" id="PTHR42282">
    <property type="entry name" value="PANTOATE KINASE-RELATED"/>
    <property type="match status" value="1"/>
</dbReference>
<dbReference type="EMBL" id="JH597761">
    <property type="protein sequence ID" value="EHP70616.1"/>
    <property type="molecule type" value="Genomic_DNA"/>
</dbReference>
<dbReference type="EC" id="2.7.1.169" evidence="1"/>
<dbReference type="UniPathway" id="UPA00241"/>
<dbReference type="InterPro" id="IPR014721">
    <property type="entry name" value="Ribsml_uS5_D2-typ_fold_subgr"/>
</dbReference>
<evidence type="ECO:0000256" key="1">
    <source>
        <dbReference type="HAMAP-Rule" id="MF_02223"/>
    </source>
</evidence>
<comment type="catalytic activity">
    <reaction evidence="1">
        <text>(R)-pantoate + ATP = (R)-4-phosphopantoate + ADP + H(+)</text>
        <dbReference type="Rhea" id="RHEA:28246"/>
        <dbReference type="ChEBI" id="CHEBI:15378"/>
        <dbReference type="ChEBI" id="CHEBI:15980"/>
        <dbReference type="ChEBI" id="CHEBI:30616"/>
        <dbReference type="ChEBI" id="CHEBI:61294"/>
        <dbReference type="ChEBI" id="CHEBI:456216"/>
        <dbReference type="EC" id="2.7.1.169"/>
    </reaction>
</comment>
<feature type="domain" description="GHMP kinase N-terminal" evidence="2">
    <location>
        <begin position="61"/>
        <end position="133"/>
    </location>
</feature>
<dbReference type="GO" id="GO:0016301">
    <property type="term" value="F:kinase activity"/>
    <property type="evidence" value="ECO:0007669"/>
    <property type="project" value="UniProtKB-UniRule"/>
</dbReference>
<accession>H2C2Z5</accession>
<keyword evidence="1" id="KW-0808">Transferase</keyword>
<dbReference type="PIRSF" id="PIRSF016896">
    <property type="entry name" value="GHMP_arc_MJ0969"/>
    <property type="match status" value="1"/>
</dbReference>
<dbReference type="HAMAP" id="MF_02223">
    <property type="entry name" value="Pantoate_kinase"/>
    <property type="match status" value="1"/>
</dbReference>